<evidence type="ECO:0000313" key="1">
    <source>
        <dbReference type="EMBL" id="CAA9365134.1"/>
    </source>
</evidence>
<dbReference type="AlphaFoldDB" id="A0A6J4MPF8"/>
<name>A0A6J4MPF8_9BACT</name>
<sequence>MSSNPLRFTLPVTVGRISMHVDRSVSVTTRSTKEISDTEFAIIHQAFQRVGWFLFSETNLGEADIPGEDIDRDVKSQAQLIRARCFRLHKLREEAGEDSDYDALYRKATNWLIARLDAQIAEYD</sequence>
<gene>
    <name evidence="1" type="ORF">AVDCRST_MAG68-5127</name>
</gene>
<proteinExistence type="predicted"/>
<organism evidence="1">
    <name type="scientific">uncultured Gemmatimonadota bacterium</name>
    <dbReference type="NCBI Taxonomy" id="203437"/>
    <lineage>
        <taxon>Bacteria</taxon>
        <taxon>Pseudomonadati</taxon>
        <taxon>Gemmatimonadota</taxon>
        <taxon>environmental samples</taxon>
    </lineage>
</organism>
<reference evidence="1" key="1">
    <citation type="submission" date="2020-02" db="EMBL/GenBank/DDBJ databases">
        <authorList>
            <person name="Meier V. D."/>
        </authorList>
    </citation>
    <scope>NUCLEOTIDE SEQUENCE</scope>
    <source>
        <strain evidence="1">AVDCRST_MAG68</strain>
    </source>
</reference>
<dbReference type="EMBL" id="CADCTW010000217">
    <property type="protein sequence ID" value="CAA9365134.1"/>
    <property type="molecule type" value="Genomic_DNA"/>
</dbReference>
<protein>
    <submittedName>
        <fullName evidence="1">Uncharacterized protein</fullName>
    </submittedName>
</protein>
<accession>A0A6J4MPF8</accession>